<keyword evidence="3" id="KW-0560">Oxidoreductase</keyword>
<sequence length="409" mass="46041">MKAQELPTSQPIRFVGKRQQGGGYGKPPGQSDEFLTLVEPGTPCGEFMRRYWHPVGVSSKVTTDPKRVRILGENLILFRDGQGKAGLLHENCAHRGTSLYYGKVEDQGIRCCYHGWLFAVDGACVEQPCEPGGGQHRDKCRQPWYPVQERYGLVFAYMGPLDSIPPLPTYDVLEDLGQDEELQQEDQSFYIGGGVSQENPVAPYSWLQNFENVMDPFHVVILHSRFSGVQFREQMAAMPTVEWELCDHGVMYRSVRQTRDAQLTRITQTLLPNVRIVPSIELAPGQGREVAWLVPVDSHHHRTFGVARVPKNEEPLYSRRSRMAVFEGKTWSEMTEDEHKRFPGDYEAQSTQGSIPAHSDEHLATSDKGVVMLRRLLARQIRVVLEGGDPEGTGQDASQVSVKAGNFFE</sequence>
<dbReference type="PROSITE" id="PS51296">
    <property type="entry name" value="RIESKE"/>
    <property type="match status" value="1"/>
</dbReference>
<keyword evidence="4" id="KW-0408">Iron</keyword>
<feature type="region of interest" description="Disordered" evidence="6">
    <location>
        <begin position="387"/>
        <end position="409"/>
    </location>
</feature>
<dbReference type="PANTHER" id="PTHR21266:SF59">
    <property type="entry name" value="BLR4922 PROTEIN"/>
    <property type="match status" value="1"/>
</dbReference>
<keyword evidence="9" id="KW-1185">Reference proteome</keyword>
<dbReference type="GO" id="GO:0051213">
    <property type="term" value="F:dioxygenase activity"/>
    <property type="evidence" value="ECO:0007669"/>
    <property type="project" value="UniProtKB-KW"/>
</dbReference>
<evidence type="ECO:0000256" key="2">
    <source>
        <dbReference type="ARBA" id="ARBA00022723"/>
    </source>
</evidence>
<dbReference type="InterPro" id="IPR036922">
    <property type="entry name" value="Rieske_2Fe-2S_sf"/>
</dbReference>
<gene>
    <name evidence="8" type="ORF">WKW77_17645</name>
</gene>
<feature type="compositionally biased region" description="Polar residues" evidence="6">
    <location>
        <begin position="1"/>
        <end position="11"/>
    </location>
</feature>
<evidence type="ECO:0000256" key="5">
    <source>
        <dbReference type="ARBA" id="ARBA00023014"/>
    </source>
</evidence>
<dbReference type="RefSeq" id="WP_340358151.1">
    <property type="nucleotide sequence ID" value="NZ_JBBKZU010000007.1"/>
</dbReference>
<evidence type="ECO:0000256" key="6">
    <source>
        <dbReference type="SAM" id="MobiDB-lite"/>
    </source>
</evidence>
<name>A0ABU8VGW6_9BURK</name>
<dbReference type="SUPFAM" id="SSF55961">
    <property type="entry name" value="Bet v1-like"/>
    <property type="match status" value="1"/>
</dbReference>
<dbReference type="Gene3D" id="3.90.380.10">
    <property type="entry name" value="Naphthalene 1,2-dioxygenase Alpha Subunit, Chain A, domain 1"/>
    <property type="match status" value="1"/>
</dbReference>
<dbReference type="Gene3D" id="2.102.10.10">
    <property type="entry name" value="Rieske [2Fe-2S] iron-sulphur domain"/>
    <property type="match status" value="1"/>
</dbReference>
<dbReference type="InterPro" id="IPR050584">
    <property type="entry name" value="Cholesterol_7-desaturase"/>
</dbReference>
<dbReference type="Pfam" id="PF00355">
    <property type="entry name" value="Rieske"/>
    <property type="match status" value="1"/>
</dbReference>
<dbReference type="Proteomes" id="UP001365846">
    <property type="component" value="Unassembled WGS sequence"/>
</dbReference>
<dbReference type="CDD" id="cd03479">
    <property type="entry name" value="Rieske_RO_Alpha_PhDO_like"/>
    <property type="match status" value="1"/>
</dbReference>
<evidence type="ECO:0000313" key="8">
    <source>
        <dbReference type="EMBL" id="MEJ8812913.1"/>
    </source>
</evidence>
<comment type="caution">
    <text evidence="8">The sequence shown here is derived from an EMBL/GenBank/DDBJ whole genome shotgun (WGS) entry which is preliminary data.</text>
</comment>
<keyword evidence="2" id="KW-0479">Metal-binding</keyword>
<keyword evidence="8" id="KW-0223">Dioxygenase</keyword>
<evidence type="ECO:0000313" key="9">
    <source>
        <dbReference type="Proteomes" id="UP001365846"/>
    </source>
</evidence>
<dbReference type="InterPro" id="IPR017941">
    <property type="entry name" value="Rieske_2Fe-2S"/>
</dbReference>
<evidence type="ECO:0000256" key="4">
    <source>
        <dbReference type="ARBA" id="ARBA00023004"/>
    </source>
</evidence>
<accession>A0ABU8VGW6</accession>
<protein>
    <submittedName>
        <fullName evidence="8">Aromatic ring-hydroxylating dioxygenase subunit alpha</fullName>
    </submittedName>
</protein>
<evidence type="ECO:0000259" key="7">
    <source>
        <dbReference type="PROSITE" id="PS51296"/>
    </source>
</evidence>
<dbReference type="PROSITE" id="PS00570">
    <property type="entry name" value="RING_HYDROXYL_ALPHA"/>
    <property type="match status" value="1"/>
</dbReference>
<dbReference type="SUPFAM" id="SSF50022">
    <property type="entry name" value="ISP domain"/>
    <property type="match status" value="1"/>
</dbReference>
<keyword evidence="1" id="KW-0001">2Fe-2S</keyword>
<evidence type="ECO:0000256" key="1">
    <source>
        <dbReference type="ARBA" id="ARBA00022714"/>
    </source>
</evidence>
<dbReference type="EMBL" id="JBBKZU010000007">
    <property type="protein sequence ID" value="MEJ8812913.1"/>
    <property type="molecule type" value="Genomic_DNA"/>
</dbReference>
<proteinExistence type="predicted"/>
<dbReference type="InterPro" id="IPR015881">
    <property type="entry name" value="ARHD_Rieske_2Fe_2S"/>
</dbReference>
<dbReference type="PANTHER" id="PTHR21266">
    <property type="entry name" value="IRON-SULFUR DOMAIN CONTAINING PROTEIN"/>
    <property type="match status" value="1"/>
</dbReference>
<reference evidence="8 9" key="1">
    <citation type="submission" date="2024-03" db="EMBL/GenBank/DDBJ databases">
        <title>Novel species of the genus Variovorax.</title>
        <authorList>
            <person name="Liu Q."/>
            <person name="Xin Y.-H."/>
        </authorList>
    </citation>
    <scope>NUCLEOTIDE SEQUENCE [LARGE SCALE GENOMIC DNA]</scope>
    <source>
        <strain evidence="8 9">KACC 18899</strain>
    </source>
</reference>
<organism evidence="8 9">
    <name type="scientific">Variovorax ureilyticus</name>
    <dbReference type="NCBI Taxonomy" id="1836198"/>
    <lineage>
        <taxon>Bacteria</taxon>
        <taxon>Pseudomonadati</taxon>
        <taxon>Pseudomonadota</taxon>
        <taxon>Betaproteobacteria</taxon>
        <taxon>Burkholderiales</taxon>
        <taxon>Comamonadaceae</taxon>
        <taxon>Variovorax</taxon>
    </lineage>
</organism>
<evidence type="ECO:0000256" key="3">
    <source>
        <dbReference type="ARBA" id="ARBA00023002"/>
    </source>
</evidence>
<feature type="region of interest" description="Disordered" evidence="6">
    <location>
        <begin position="1"/>
        <end position="31"/>
    </location>
</feature>
<keyword evidence="5" id="KW-0411">Iron-sulfur</keyword>
<dbReference type="CDD" id="cd08878">
    <property type="entry name" value="RHO_alpha_C_DMO-like"/>
    <property type="match status" value="1"/>
</dbReference>
<feature type="domain" description="Rieske" evidence="7">
    <location>
        <begin position="52"/>
        <end position="156"/>
    </location>
</feature>